<dbReference type="EMBL" id="CAJNNW010007804">
    <property type="protein sequence ID" value="CAE8649533.1"/>
    <property type="molecule type" value="Genomic_DNA"/>
</dbReference>
<proteinExistence type="predicted"/>
<feature type="region of interest" description="Disordered" evidence="1">
    <location>
        <begin position="273"/>
        <end position="292"/>
    </location>
</feature>
<name>A0A813IHH0_POLGL</name>
<reference evidence="2" key="1">
    <citation type="submission" date="2021-02" db="EMBL/GenBank/DDBJ databases">
        <authorList>
            <person name="Dougan E. K."/>
            <person name="Rhodes N."/>
            <person name="Thang M."/>
            <person name="Chan C."/>
        </authorList>
    </citation>
    <scope>NUCLEOTIDE SEQUENCE</scope>
</reference>
<comment type="caution">
    <text evidence="2">The sequence shown here is derived from an EMBL/GenBank/DDBJ whole genome shotgun (WGS) entry which is preliminary data.</text>
</comment>
<evidence type="ECO:0000313" key="2">
    <source>
        <dbReference type="EMBL" id="CAE8649533.1"/>
    </source>
</evidence>
<dbReference type="AlphaFoldDB" id="A0A813IHH0"/>
<protein>
    <recommendedName>
        <fullName evidence="4">Calmodulin</fullName>
    </recommendedName>
</protein>
<feature type="non-terminal residue" evidence="2">
    <location>
        <position position="1"/>
    </location>
</feature>
<evidence type="ECO:0000313" key="3">
    <source>
        <dbReference type="Proteomes" id="UP000626109"/>
    </source>
</evidence>
<feature type="region of interest" description="Disordered" evidence="1">
    <location>
        <begin position="1"/>
        <end position="85"/>
    </location>
</feature>
<evidence type="ECO:0008006" key="4">
    <source>
        <dbReference type="Google" id="ProtNLM"/>
    </source>
</evidence>
<gene>
    <name evidence="2" type="ORF">PGLA2088_LOCUS7508</name>
</gene>
<dbReference type="Proteomes" id="UP000626109">
    <property type="component" value="Unassembled WGS sequence"/>
</dbReference>
<feature type="compositionally biased region" description="Polar residues" evidence="1">
    <location>
        <begin position="1"/>
        <end position="12"/>
    </location>
</feature>
<organism evidence="2 3">
    <name type="scientific">Polarella glacialis</name>
    <name type="common">Dinoflagellate</name>
    <dbReference type="NCBI Taxonomy" id="89957"/>
    <lineage>
        <taxon>Eukaryota</taxon>
        <taxon>Sar</taxon>
        <taxon>Alveolata</taxon>
        <taxon>Dinophyceae</taxon>
        <taxon>Suessiales</taxon>
        <taxon>Suessiaceae</taxon>
        <taxon>Polarella</taxon>
    </lineage>
</organism>
<accession>A0A813IHH0</accession>
<evidence type="ECO:0000256" key="1">
    <source>
        <dbReference type="SAM" id="MobiDB-lite"/>
    </source>
</evidence>
<feature type="compositionally biased region" description="Low complexity" evidence="1">
    <location>
        <begin position="29"/>
        <end position="54"/>
    </location>
</feature>
<sequence>AHSAPSSPTARLSASALLAMGNGNDGMGSSPHGSSPSSPSRTPKASSPMASPMSQVAVTRPTRTTMWSEELGSRRRQAVVEGQKEEKGRQFGVTTLEGYRRMLANRFGSTVAAWRVAIDPTGAGHLAYIAFCMAVDEIGGFTGGVRQLWTEVDARSTNHPTFQDFDPEAYALLEALRKALLAKFPSIRGFWQALDETREHKVEEAGFTARCLVMELEGLPERKLQRLAKLLLPSPVTGRKQLIEDDFQALLLTLPASERQAAWCGDEGTQAAGHSTRGVAAEESKDNLGSTSSSLASTRRVFTNEMPNLNVEDFRKILRRTFGSVYAGWVKYLDVTEVGRVPMGEFVNRARAIGAGGNVSALYASIDVKGRGFITLQDLDAEVSQAVSAFMQKAQAKYGSVPKAWQMAFNGPLKRGVVGHEEFAAGCADIGYEGDVQKLFVLMRPDPGRPFMDHRDLGRHAALSVKERAETL</sequence>